<dbReference type="RefSeq" id="WP_045109106.1">
    <property type="nucleotide sequence ID" value="NZ_CAWQZC010000093.1"/>
</dbReference>
<name>A0A1L0AC72_9GAMM</name>
<keyword evidence="4" id="KW-1185">Reference proteome</keyword>
<accession>A0A1L0AC72</accession>
<dbReference type="InterPro" id="IPR019734">
    <property type="entry name" value="TPR_rpt"/>
</dbReference>
<feature type="repeat" description="TPR" evidence="1">
    <location>
        <begin position="74"/>
        <end position="107"/>
    </location>
</feature>
<dbReference type="InterPro" id="IPR013360">
    <property type="entry name" value="Pilus_4_PilW"/>
</dbReference>
<dbReference type="Proteomes" id="UP000183794">
    <property type="component" value="Unassembled WGS sequence"/>
</dbReference>
<protein>
    <submittedName>
        <fullName evidence="3">Fimbrial biogenesis and twitching motility protein, putative</fullName>
    </submittedName>
</protein>
<dbReference type="NCBIfam" id="TIGR02521">
    <property type="entry name" value="type_IV_pilW"/>
    <property type="match status" value="1"/>
</dbReference>
<dbReference type="EMBL" id="FPLJ01000013">
    <property type="protein sequence ID" value="SGY83217.1"/>
    <property type="molecule type" value="Genomic_DNA"/>
</dbReference>
<dbReference type="OrthoDB" id="9814042at2"/>
<dbReference type="PROSITE" id="PS51257">
    <property type="entry name" value="PROKAR_LIPOPROTEIN"/>
    <property type="match status" value="1"/>
</dbReference>
<evidence type="ECO:0000313" key="3">
    <source>
        <dbReference type="EMBL" id="SGY84284.1"/>
    </source>
</evidence>
<evidence type="ECO:0000313" key="4">
    <source>
        <dbReference type="Proteomes" id="UP000182660"/>
    </source>
</evidence>
<evidence type="ECO:0000256" key="1">
    <source>
        <dbReference type="PROSITE-ProRule" id="PRU00339"/>
    </source>
</evidence>
<dbReference type="EMBL" id="FPLD01000011">
    <property type="protein sequence ID" value="SGY84284.1"/>
    <property type="molecule type" value="Genomic_DNA"/>
</dbReference>
<dbReference type="AlphaFoldDB" id="A0A1L0AC72"/>
<evidence type="ECO:0000313" key="2">
    <source>
        <dbReference type="EMBL" id="SGY83217.1"/>
    </source>
</evidence>
<dbReference type="PROSITE" id="PS50005">
    <property type="entry name" value="TPR"/>
    <property type="match status" value="3"/>
</dbReference>
<reference evidence="2 4" key="1">
    <citation type="submission" date="2016-11" db="EMBL/GenBank/DDBJ databases">
        <authorList>
            <person name="Klemetsen T."/>
        </authorList>
    </citation>
    <scope>NUCLEOTIDE SEQUENCE [LARGE SCALE GENOMIC DNA]</scope>
    <source>
        <strain evidence="2">MT 2528</strain>
    </source>
</reference>
<dbReference type="GeneID" id="61294123"/>
<evidence type="ECO:0000313" key="5">
    <source>
        <dbReference type="Proteomes" id="UP000183794"/>
    </source>
</evidence>
<dbReference type="Proteomes" id="UP000182660">
    <property type="component" value="Unassembled WGS sequence"/>
</dbReference>
<dbReference type="Gene3D" id="1.25.40.10">
    <property type="entry name" value="Tetratricopeptide repeat domain"/>
    <property type="match status" value="1"/>
</dbReference>
<dbReference type="InterPro" id="IPR011990">
    <property type="entry name" value="TPR-like_helical_dom_sf"/>
</dbReference>
<keyword evidence="1" id="KW-0802">TPR repeat</keyword>
<sequence length="256" mass="28566">MKRFAVVGLMIVALAGCSTQSYIETSAGLSDNSVDKTAAARSRLALALKYIEIENYQEAKINLDKAVHYVPDDADIYLAYAYYYQKVKEHKQAEKAYLHALSFAPDNGDIHNNFGVFLCGIARFDEAESEFLTAIASPSYNKIANSYENAGQCALENDEKSQALTYLQSSLAYAPQNLDVRLSVTELHYMLADYAVAKQQLTKYESVAKVTARSLWLGFNIADKQNNLAAAEVYSRQLLAQFPLAIQTQKYITNDY</sequence>
<reference evidence="3 5" key="2">
    <citation type="submission" date="2016-11" db="EMBL/GenBank/DDBJ databases">
        <authorList>
            <person name="Jaros S."/>
            <person name="Januszkiewicz K."/>
            <person name="Wedrychowicz H."/>
        </authorList>
    </citation>
    <scope>NUCLEOTIDE SEQUENCE [LARGE SCALE GENOMIC DNA]</scope>
    <source>
        <strain evidence="3">NVI 5450</strain>
    </source>
</reference>
<dbReference type="Pfam" id="PF13181">
    <property type="entry name" value="TPR_8"/>
    <property type="match status" value="1"/>
</dbReference>
<feature type="repeat" description="TPR" evidence="1">
    <location>
        <begin position="144"/>
        <end position="177"/>
    </location>
</feature>
<organism evidence="3 5">
    <name type="scientific">Moritella viscosa</name>
    <dbReference type="NCBI Taxonomy" id="80854"/>
    <lineage>
        <taxon>Bacteria</taxon>
        <taxon>Pseudomonadati</taxon>
        <taxon>Pseudomonadota</taxon>
        <taxon>Gammaproteobacteria</taxon>
        <taxon>Alteromonadales</taxon>
        <taxon>Moritellaceae</taxon>
        <taxon>Moritella</taxon>
    </lineage>
</organism>
<dbReference type="SMART" id="SM00028">
    <property type="entry name" value="TPR"/>
    <property type="match status" value="4"/>
</dbReference>
<gene>
    <name evidence="2" type="ORF">MT2528_0390</name>
    <name evidence="3" type="ORF">NVI5450_0374</name>
</gene>
<dbReference type="SUPFAM" id="SSF48452">
    <property type="entry name" value="TPR-like"/>
    <property type="match status" value="1"/>
</dbReference>
<proteinExistence type="predicted"/>
<feature type="repeat" description="TPR" evidence="1">
    <location>
        <begin position="40"/>
        <end position="73"/>
    </location>
</feature>